<proteinExistence type="predicted"/>
<protein>
    <submittedName>
        <fullName evidence="1">Uncharacterized protein</fullName>
    </submittedName>
</protein>
<keyword evidence="2" id="KW-1185">Reference proteome</keyword>
<dbReference type="Proteomes" id="UP000887013">
    <property type="component" value="Unassembled WGS sequence"/>
</dbReference>
<gene>
    <name evidence="1" type="ORF">NPIL_564621</name>
</gene>
<accession>A0A8X6PR16</accession>
<sequence length="101" mass="11568">MGNGPFVNICISSGFFRVRKMTPVARCVEGGQMVFGYRKGLQTAEYTFLGWKQIVVKKWKRDILDSFFHQQDYVSMAALSRVSWSENPCSSLDFLQTLCLD</sequence>
<dbReference type="EMBL" id="BMAW01022663">
    <property type="protein sequence ID" value="GFT78923.1"/>
    <property type="molecule type" value="Genomic_DNA"/>
</dbReference>
<dbReference type="AlphaFoldDB" id="A0A8X6PR16"/>
<evidence type="ECO:0000313" key="2">
    <source>
        <dbReference type="Proteomes" id="UP000887013"/>
    </source>
</evidence>
<reference evidence="1" key="1">
    <citation type="submission" date="2020-08" db="EMBL/GenBank/DDBJ databases">
        <title>Multicomponent nature underlies the extraordinary mechanical properties of spider dragline silk.</title>
        <authorList>
            <person name="Kono N."/>
            <person name="Nakamura H."/>
            <person name="Mori M."/>
            <person name="Yoshida Y."/>
            <person name="Ohtoshi R."/>
            <person name="Malay A.D."/>
            <person name="Moran D.A.P."/>
            <person name="Tomita M."/>
            <person name="Numata K."/>
            <person name="Arakawa K."/>
        </authorList>
    </citation>
    <scope>NUCLEOTIDE SEQUENCE</scope>
</reference>
<evidence type="ECO:0000313" key="1">
    <source>
        <dbReference type="EMBL" id="GFT78923.1"/>
    </source>
</evidence>
<comment type="caution">
    <text evidence="1">The sequence shown here is derived from an EMBL/GenBank/DDBJ whole genome shotgun (WGS) entry which is preliminary data.</text>
</comment>
<organism evidence="1 2">
    <name type="scientific">Nephila pilipes</name>
    <name type="common">Giant wood spider</name>
    <name type="synonym">Nephila maculata</name>
    <dbReference type="NCBI Taxonomy" id="299642"/>
    <lineage>
        <taxon>Eukaryota</taxon>
        <taxon>Metazoa</taxon>
        <taxon>Ecdysozoa</taxon>
        <taxon>Arthropoda</taxon>
        <taxon>Chelicerata</taxon>
        <taxon>Arachnida</taxon>
        <taxon>Araneae</taxon>
        <taxon>Araneomorphae</taxon>
        <taxon>Entelegynae</taxon>
        <taxon>Araneoidea</taxon>
        <taxon>Nephilidae</taxon>
        <taxon>Nephila</taxon>
    </lineage>
</organism>
<name>A0A8X6PR16_NEPPI</name>